<protein>
    <submittedName>
        <fullName evidence="13">Uncharacterized protein</fullName>
    </submittedName>
</protein>
<name>A0A3A1Y9C6_9GAMM</name>
<comment type="caution">
    <text evidence="13">The sequence shown here is derived from an EMBL/GenBank/DDBJ whole genome shotgun (WGS) entry which is preliminary data.</text>
</comment>
<feature type="transmembrane region" description="Helical" evidence="12">
    <location>
        <begin position="463"/>
        <end position="486"/>
    </location>
</feature>
<feature type="transmembrane region" description="Helical" evidence="12">
    <location>
        <begin position="187"/>
        <end position="208"/>
    </location>
</feature>
<keyword evidence="6 12" id="KW-1133">Transmembrane helix</keyword>
<feature type="transmembrane region" description="Helical" evidence="12">
    <location>
        <begin position="122"/>
        <end position="141"/>
    </location>
</feature>
<feature type="transmembrane region" description="Helical" evidence="12">
    <location>
        <begin position="276"/>
        <end position="302"/>
    </location>
</feature>
<dbReference type="InterPro" id="IPR038377">
    <property type="entry name" value="Na/Glc_symporter_sf"/>
</dbReference>
<dbReference type="GO" id="GO:0005886">
    <property type="term" value="C:plasma membrane"/>
    <property type="evidence" value="ECO:0007669"/>
    <property type="project" value="UniProtKB-SubCell"/>
</dbReference>
<dbReference type="Proteomes" id="UP000266258">
    <property type="component" value="Unassembled WGS sequence"/>
</dbReference>
<evidence type="ECO:0000256" key="10">
    <source>
        <dbReference type="ARBA" id="ARBA00023201"/>
    </source>
</evidence>
<dbReference type="Gene3D" id="1.20.1730.10">
    <property type="entry name" value="Sodium/glucose cotransporter"/>
    <property type="match status" value="1"/>
</dbReference>
<evidence type="ECO:0000256" key="6">
    <source>
        <dbReference type="ARBA" id="ARBA00022989"/>
    </source>
</evidence>
<feature type="transmembrane region" description="Helical" evidence="12">
    <location>
        <begin position="434"/>
        <end position="451"/>
    </location>
</feature>
<evidence type="ECO:0000256" key="3">
    <source>
        <dbReference type="ARBA" id="ARBA00022448"/>
    </source>
</evidence>
<comment type="subcellular location">
    <subcellularLocation>
        <location evidence="1">Cell membrane</location>
        <topology evidence="1">Multi-pass membrane protein</topology>
    </subcellularLocation>
</comment>
<keyword evidence="10" id="KW-0739">Sodium transport</keyword>
<dbReference type="GO" id="GO:0006814">
    <property type="term" value="P:sodium ion transport"/>
    <property type="evidence" value="ECO:0007669"/>
    <property type="project" value="UniProtKB-KW"/>
</dbReference>
<feature type="transmembrane region" description="Helical" evidence="12">
    <location>
        <begin position="147"/>
        <end position="175"/>
    </location>
</feature>
<dbReference type="PROSITE" id="PS50283">
    <property type="entry name" value="NA_SOLUT_SYMP_3"/>
    <property type="match status" value="1"/>
</dbReference>
<feature type="transmembrane region" description="Helical" evidence="12">
    <location>
        <begin position="322"/>
        <end position="342"/>
    </location>
</feature>
<feature type="transmembrane region" description="Helical" evidence="12">
    <location>
        <begin position="376"/>
        <end position="397"/>
    </location>
</feature>
<evidence type="ECO:0000256" key="9">
    <source>
        <dbReference type="ARBA" id="ARBA00023136"/>
    </source>
</evidence>
<accession>A0A3A1Y9C6</accession>
<evidence type="ECO:0000256" key="8">
    <source>
        <dbReference type="ARBA" id="ARBA00023065"/>
    </source>
</evidence>
<evidence type="ECO:0000256" key="4">
    <source>
        <dbReference type="ARBA" id="ARBA00022475"/>
    </source>
</evidence>
<dbReference type="OrthoDB" id="9814523at2"/>
<evidence type="ECO:0000256" key="2">
    <source>
        <dbReference type="ARBA" id="ARBA00006434"/>
    </source>
</evidence>
<dbReference type="EMBL" id="NRJH01000005">
    <property type="protein sequence ID" value="RIY33926.1"/>
    <property type="molecule type" value="Genomic_DNA"/>
</dbReference>
<keyword evidence="4" id="KW-1003">Cell membrane</keyword>
<dbReference type="PANTHER" id="PTHR42985:SF40">
    <property type="entry name" value="LD47995P-RELATED"/>
    <property type="match status" value="1"/>
</dbReference>
<dbReference type="AlphaFoldDB" id="A0A3A1Y9C6"/>
<keyword evidence="9 12" id="KW-0472">Membrane</keyword>
<dbReference type="GO" id="GO:0015293">
    <property type="term" value="F:symporter activity"/>
    <property type="evidence" value="ECO:0007669"/>
    <property type="project" value="TreeGrafter"/>
</dbReference>
<dbReference type="Pfam" id="PF00474">
    <property type="entry name" value="SSF"/>
    <property type="match status" value="1"/>
</dbReference>
<sequence>METAATSWSWINWAIVGLYLIGMLGFGFLFSGKKETSKDYFLGGAKIPAWVSGLSIYSTMLSSISYIALPASIFKNGLVIGTASLGTIPLAFWVVRYIIPVFRSVDAITGYEYLERRFKSPFFRYVGAVSFSLFHLARTGLVLYLPAIALMIIFPGASIITLTIATALVCVVYTTTSGIEGVAWLDAVQAIILIVGMLIVVGVAFQYIPEQGLWQALQDQGKAYSAENFRFALASDSMWALVIGHGIFSSVYSYIGSQDVIQRYSITPSEKEAKKAVLFNVPLLFISVVMFTLMGAALIIFFNYSGNELPADVSGNAIVPYFIFKYIPVGLSGLVVVGILAATQSTVSSSINSLATCVANDIILPKSKNEKLKVRVGMAASAISGLLGTALAYYLIVEGQGDAFKLFAGLTGLFGGPLAAIFLLALFWDRAGKAAGYVCLLVAIAVSFYIANPLGLDYKANISPFLVALVIIACGVISGVIASFIFPAPKREEIKNLTYKTVMETRRAAKLEK</sequence>
<proteinExistence type="inferred from homology"/>
<gene>
    <name evidence="13" type="ORF">CJP74_00445</name>
</gene>
<dbReference type="PANTHER" id="PTHR42985">
    <property type="entry name" value="SODIUM-COUPLED MONOCARBOXYLATE TRANSPORTER"/>
    <property type="match status" value="1"/>
</dbReference>
<feature type="transmembrane region" description="Helical" evidence="12">
    <location>
        <begin position="79"/>
        <end position="102"/>
    </location>
</feature>
<keyword evidence="5 12" id="KW-0812">Transmembrane</keyword>
<evidence type="ECO:0000313" key="13">
    <source>
        <dbReference type="EMBL" id="RIY33926.1"/>
    </source>
</evidence>
<evidence type="ECO:0000313" key="14">
    <source>
        <dbReference type="Proteomes" id="UP000266258"/>
    </source>
</evidence>
<keyword evidence="14" id="KW-1185">Reference proteome</keyword>
<evidence type="ECO:0000256" key="11">
    <source>
        <dbReference type="RuleBase" id="RU362091"/>
    </source>
</evidence>
<evidence type="ECO:0000256" key="7">
    <source>
        <dbReference type="ARBA" id="ARBA00023053"/>
    </source>
</evidence>
<feature type="transmembrane region" description="Helical" evidence="12">
    <location>
        <begin position="237"/>
        <end position="255"/>
    </location>
</feature>
<evidence type="ECO:0000256" key="12">
    <source>
        <dbReference type="SAM" id="Phobius"/>
    </source>
</evidence>
<keyword evidence="8" id="KW-0406">Ion transport</keyword>
<evidence type="ECO:0000256" key="1">
    <source>
        <dbReference type="ARBA" id="ARBA00004651"/>
    </source>
</evidence>
<feature type="transmembrane region" description="Helical" evidence="12">
    <location>
        <begin position="403"/>
        <end position="427"/>
    </location>
</feature>
<keyword evidence="3" id="KW-0813">Transport</keyword>
<feature type="transmembrane region" description="Helical" evidence="12">
    <location>
        <begin position="12"/>
        <end position="30"/>
    </location>
</feature>
<evidence type="ECO:0000256" key="5">
    <source>
        <dbReference type="ARBA" id="ARBA00022692"/>
    </source>
</evidence>
<reference evidence="13 14" key="1">
    <citation type="submission" date="2017-08" db="EMBL/GenBank/DDBJ databases">
        <title>Reclassification of Bisgaard taxon 37 and 44.</title>
        <authorList>
            <person name="Christensen H."/>
        </authorList>
    </citation>
    <scope>NUCLEOTIDE SEQUENCE [LARGE SCALE GENOMIC DNA]</scope>
    <source>
        <strain evidence="13 14">B96_4</strain>
    </source>
</reference>
<dbReference type="RefSeq" id="WP_119496308.1">
    <property type="nucleotide sequence ID" value="NZ_NRJH01000005.1"/>
</dbReference>
<dbReference type="NCBIfam" id="TIGR00813">
    <property type="entry name" value="sss"/>
    <property type="match status" value="1"/>
</dbReference>
<organism evidence="13 14">
    <name type="scientific">Psittacicella melopsittaci</name>
    <dbReference type="NCBI Taxonomy" id="2028576"/>
    <lineage>
        <taxon>Bacteria</taxon>
        <taxon>Pseudomonadati</taxon>
        <taxon>Pseudomonadota</taxon>
        <taxon>Gammaproteobacteria</taxon>
        <taxon>Pasteurellales</taxon>
        <taxon>Psittacicellaceae</taxon>
        <taxon>Psittacicella</taxon>
    </lineage>
</organism>
<comment type="similarity">
    <text evidence="2 11">Belongs to the sodium:solute symporter (SSF) (TC 2.A.21) family.</text>
</comment>
<keyword evidence="7" id="KW-0915">Sodium</keyword>
<dbReference type="InterPro" id="IPR051163">
    <property type="entry name" value="Sodium:Solute_Symporter_SSF"/>
</dbReference>
<dbReference type="InterPro" id="IPR001734">
    <property type="entry name" value="Na/solute_symporter"/>
</dbReference>
<feature type="transmembrane region" description="Helical" evidence="12">
    <location>
        <begin position="50"/>
        <end position="73"/>
    </location>
</feature>